<dbReference type="EMBL" id="CBGL010000028">
    <property type="protein sequence ID" value="CDD10296.1"/>
    <property type="molecule type" value="Genomic_DNA"/>
</dbReference>
<dbReference type="PANTHER" id="PTHR46558:SF11">
    <property type="entry name" value="HTH-TYPE TRANSCRIPTIONAL REGULATOR XRE"/>
    <property type="match status" value="1"/>
</dbReference>
<gene>
    <name evidence="3" type="ORF">BN587_01934</name>
</gene>
<dbReference type="Gene3D" id="1.10.260.40">
    <property type="entry name" value="lambda repressor-like DNA-binding domains"/>
    <property type="match status" value="1"/>
</dbReference>
<accession>R6X1Y8</accession>
<feature type="domain" description="HTH cro/C1-type" evidence="2">
    <location>
        <begin position="5"/>
        <end position="59"/>
    </location>
</feature>
<dbReference type="SUPFAM" id="SSF47413">
    <property type="entry name" value="lambda repressor-like DNA-binding domains"/>
    <property type="match status" value="1"/>
</dbReference>
<dbReference type="GO" id="GO:0003677">
    <property type="term" value="F:DNA binding"/>
    <property type="evidence" value="ECO:0007669"/>
    <property type="project" value="UniProtKB-KW"/>
</dbReference>
<comment type="caution">
    <text evidence="3">The sequence shown here is derived from an EMBL/GenBank/DDBJ whole genome shotgun (WGS) entry which is preliminary data.</text>
</comment>
<evidence type="ECO:0000259" key="2">
    <source>
        <dbReference type="PROSITE" id="PS50943"/>
    </source>
</evidence>
<dbReference type="InterPro" id="IPR001387">
    <property type="entry name" value="Cro/C1-type_HTH"/>
</dbReference>
<dbReference type="Pfam" id="PF01381">
    <property type="entry name" value="HTH_3"/>
    <property type="match status" value="1"/>
</dbReference>
<dbReference type="InterPro" id="IPR010982">
    <property type="entry name" value="Lambda_DNA-bd_dom_sf"/>
</dbReference>
<evidence type="ECO:0000313" key="3">
    <source>
        <dbReference type="EMBL" id="CDD10296.1"/>
    </source>
</evidence>
<dbReference type="PANTHER" id="PTHR46558">
    <property type="entry name" value="TRACRIPTIONAL REGULATORY PROTEIN-RELATED-RELATED"/>
    <property type="match status" value="1"/>
</dbReference>
<dbReference type="SMART" id="SM00530">
    <property type="entry name" value="HTH_XRE"/>
    <property type="match status" value="1"/>
</dbReference>
<reference evidence="3" key="1">
    <citation type="submission" date="2012-11" db="EMBL/GenBank/DDBJ databases">
        <title>Dependencies among metagenomic species, viruses, plasmids and units of genetic variation.</title>
        <authorList>
            <person name="Nielsen H.B."/>
            <person name="Almeida M."/>
            <person name="Juncker A.S."/>
            <person name="Rasmussen S."/>
            <person name="Li J."/>
            <person name="Sunagawa S."/>
            <person name="Plichta D."/>
            <person name="Gautier L."/>
            <person name="Le Chatelier E."/>
            <person name="Peletier E."/>
            <person name="Bonde I."/>
            <person name="Nielsen T."/>
            <person name="Manichanh C."/>
            <person name="Arumugam M."/>
            <person name="Batto J."/>
            <person name="Santos M.B.Q.D."/>
            <person name="Blom N."/>
            <person name="Borruel N."/>
            <person name="Burgdorf K.S."/>
            <person name="Boumezbeur F."/>
            <person name="Casellas F."/>
            <person name="Dore J."/>
            <person name="Guarner F."/>
            <person name="Hansen T."/>
            <person name="Hildebrand F."/>
            <person name="Kaas R.S."/>
            <person name="Kennedy S."/>
            <person name="Kristiansen K."/>
            <person name="Kultima J.R."/>
            <person name="Leonard P."/>
            <person name="Levenez F."/>
            <person name="Lund O."/>
            <person name="Moumen B."/>
            <person name="Le Paslier D."/>
            <person name="Pons N."/>
            <person name="Pedersen O."/>
            <person name="Prifti E."/>
            <person name="Qin J."/>
            <person name="Raes J."/>
            <person name="Tap J."/>
            <person name="Tims S."/>
            <person name="Ussery D.W."/>
            <person name="Yamada T."/>
            <person name="MetaHit consortium"/>
            <person name="Renault P."/>
            <person name="Sicheritz-Ponten T."/>
            <person name="Bork P."/>
            <person name="Wang J."/>
            <person name="Brunak S."/>
            <person name="Ehrlich S.D."/>
        </authorList>
    </citation>
    <scope>NUCLEOTIDE SEQUENCE [LARGE SCALE GENOMIC DNA]</scope>
</reference>
<proteinExistence type="predicted"/>
<protein>
    <submittedName>
        <fullName evidence="3">Helix-turn-helix domain protein</fullName>
    </submittedName>
</protein>
<sequence length="121" mass="14161">MNERLKLLRKALKLNQQEFADKIQVNRSTVAGYERGSTNLSERTITDICRVFYVNEDWLRAGEGDMFRARNTTNEELALQVGKLLKTDDEFTKNLFLEYLKLPPEMKTLFEDFVHNLAKSK</sequence>
<dbReference type="Proteomes" id="UP000014937">
    <property type="component" value="Unassembled WGS sequence"/>
</dbReference>
<dbReference type="CDD" id="cd00093">
    <property type="entry name" value="HTH_XRE"/>
    <property type="match status" value="1"/>
</dbReference>
<organism evidence="3">
    <name type="scientific">Phascolarctobacterium succinatutens CAG:287</name>
    <dbReference type="NCBI Taxonomy" id="1263101"/>
    <lineage>
        <taxon>Bacteria</taxon>
        <taxon>Bacillati</taxon>
        <taxon>Bacillota</taxon>
        <taxon>Negativicutes</taxon>
        <taxon>Acidaminococcales</taxon>
        <taxon>Acidaminococcaceae</taxon>
        <taxon>Phascolarctobacterium</taxon>
    </lineage>
</organism>
<keyword evidence="1" id="KW-0238">DNA-binding</keyword>
<evidence type="ECO:0000256" key="1">
    <source>
        <dbReference type="ARBA" id="ARBA00023125"/>
    </source>
</evidence>
<dbReference type="RefSeq" id="WP_021720966.1">
    <property type="nucleotide sequence ID" value="NZ_FR892819.1"/>
</dbReference>
<dbReference type="PROSITE" id="PS50943">
    <property type="entry name" value="HTH_CROC1"/>
    <property type="match status" value="1"/>
</dbReference>
<name>R6X1Y8_9FIRM</name>
<dbReference type="AlphaFoldDB" id="R6X1Y8"/>
<dbReference type="HOGENOM" id="CLU_066192_5_1_9"/>